<evidence type="ECO:0000313" key="1">
    <source>
        <dbReference type="EMBL" id="HIP98687.1"/>
    </source>
</evidence>
<accession>A0A9D0YS20</accession>
<comment type="caution">
    <text evidence="1">The sequence shown here is derived from an EMBL/GenBank/DDBJ whole genome shotgun (WGS) entry which is preliminary data.</text>
</comment>
<name>A0A9D0YS20_AQUAO</name>
<dbReference type="Proteomes" id="UP000606463">
    <property type="component" value="Unassembled WGS sequence"/>
</dbReference>
<organism evidence="1 2">
    <name type="scientific">Aquifex aeolicus</name>
    <dbReference type="NCBI Taxonomy" id="63363"/>
    <lineage>
        <taxon>Bacteria</taxon>
        <taxon>Pseudomonadati</taxon>
        <taxon>Aquificota</taxon>
        <taxon>Aquificia</taxon>
        <taxon>Aquificales</taxon>
        <taxon>Aquificaceae</taxon>
        <taxon>Aquifex</taxon>
    </lineage>
</organism>
<feature type="non-terminal residue" evidence="1">
    <location>
        <position position="84"/>
    </location>
</feature>
<evidence type="ECO:0000313" key="2">
    <source>
        <dbReference type="Proteomes" id="UP000606463"/>
    </source>
</evidence>
<gene>
    <name evidence="1" type="ORF">EYH37_04935</name>
</gene>
<proteinExistence type="predicted"/>
<reference evidence="1" key="1">
    <citation type="journal article" date="2020" name="ISME J.">
        <title>Gammaproteobacteria mediating utilization of methyl-, sulfur- and petroleum organic compounds in deep ocean hydrothermal plumes.</title>
        <authorList>
            <person name="Zhou Z."/>
            <person name="Liu Y."/>
            <person name="Pan J."/>
            <person name="Cron B.R."/>
            <person name="Toner B.M."/>
            <person name="Anantharaman K."/>
            <person name="Breier J.A."/>
            <person name="Dick G.J."/>
            <person name="Li M."/>
        </authorList>
    </citation>
    <scope>NUCLEOTIDE SEQUENCE</scope>
    <source>
        <strain evidence="1">SZUA-1501</strain>
    </source>
</reference>
<dbReference type="AlphaFoldDB" id="A0A9D0YS20"/>
<dbReference type="EMBL" id="DQVE01000051">
    <property type="protein sequence ID" value="HIP98687.1"/>
    <property type="molecule type" value="Genomic_DNA"/>
</dbReference>
<sequence>MRTFKVLQVVDGLGWGGTKEQVYLTTRELARLGIDIGIALAYQYTEMVERLKPYPVRIHFFEDHKGSKSRFDPRNWWRLKKVIE</sequence>
<protein>
    <submittedName>
        <fullName evidence="1">Glycosyltransferase</fullName>
    </submittedName>
</protein>